<dbReference type="Proteomes" id="UP000222788">
    <property type="component" value="Unassembled WGS sequence"/>
</dbReference>
<proteinExistence type="predicted"/>
<dbReference type="EMBL" id="APWK03000031">
    <property type="protein sequence ID" value="PHH54193.1"/>
    <property type="molecule type" value="Genomic_DNA"/>
</dbReference>
<evidence type="ECO:0000313" key="2">
    <source>
        <dbReference type="Proteomes" id="UP000222788"/>
    </source>
</evidence>
<keyword evidence="2" id="KW-1185">Reference proteome</keyword>
<protein>
    <submittedName>
        <fullName evidence="1">Uncharacterized protein</fullName>
    </submittedName>
</protein>
<reference evidence="1 2" key="2">
    <citation type="journal article" date="2013" name="IMA Fungus">
        <title>IMA Genome-F 1: Ceratocystis fimbriata: Draft nuclear genome sequence for the plant pathogen, Ceratocystis fimbriata.</title>
        <authorList>
            <person name="Wilken P.M."/>
            <person name="Steenkamp E.T."/>
            <person name="Wingfield M.J."/>
            <person name="de Beer Z.W."/>
            <person name="Wingfield B.D."/>
        </authorList>
    </citation>
    <scope>NUCLEOTIDE SEQUENCE [LARGE SCALE GENOMIC DNA]</scope>
    <source>
        <strain evidence="1 2">CBS 114723</strain>
    </source>
</reference>
<name>A0A2C5X9R2_9PEZI</name>
<reference evidence="1 2" key="1">
    <citation type="journal article" date="2013" name="Fungal Biol.">
        <title>Analysis of microsatellite markers in the genome of the plant pathogen Ceratocystis fimbriata.</title>
        <authorList>
            <person name="Simpson M.C."/>
            <person name="Wilken P.M."/>
            <person name="Coetzee M.P."/>
            <person name="Wingfield M.J."/>
            <person name="Wingfield B.D."/>
        </authorList>
    </citation>
    <scope>NUCLEOTIDE SEQUENCE [LARGE SCALE GENOMIC DNA]</scope>
    <source>
        <strain evidence="1 2">CBS 114723</strain>
    </source>
</reference>
<organism evidence="1 2">
    <name type="scientific">Ceratocystis fimbriata CBS 114723</name>
    <dbReference type="NCBI Taxonomy" id="1035309"/>
    <lineage>
        <taxon>Eukaryota</taxon>
        <taxon>Fungi</taxon>
        <taxon>Dikarya</taxon>
        <taxon>Ascomycota</taxon>
        <taxon>Pezizomycotina</taxon>
        <taxon>Sordariomycetes</taxon>
        <taxon>Hypocreomycetidae</taxon>
        <taxon>Microascales</taxon>
        <taxon>Ceratocystidaceae</taxon>
        <taxon>Ceratocystis</taxon>
    </lineage>
</organism>
<accession>A0A2C5X9R2</accession>
<evidence type="ECO:0000313" key="1">
    <source>
        <dbReference type="EMBL" id="PHH54193.1"/>
    </source>
</evidence>
<gene>
    <name evidence="1" type="ORF">CFIMG_008016RA00001</name>
</gene>
<sequence length="72" mass="8126">MIICFARLKYSTQSSSAAKAHHTVRQIGLQGVLQLSHSAEVTWSERVHLLNPSKHVFRSTVPPAQQLWYQAV</sequence>
<comment type="caution">
    <text evidence="1">The sequence shown here is derived from an EMBL/GenBank/DDBJ whole genome shotgun (WGS) entry which is preliminary data.</text>
</comment>
<dbReference type="AlphaFoldDB" id="A0A2C5X9R2"/>